<dbReference type="Gene3D" id="3.40.50.2300">
    <property type="match status" value="2"/>
</dbReference>
<proteinExistence type="predicted"/>
<reference evidence="1" key="1">
    <citation type="journal article" date="2014" name="Front. Microbiol.">
        <title>High frequency of phylogenetically diverse reductive dehalogenase-homologous genes in deep subseafloor sedimentary metagenomes.</title>
        <authorList>
            <person name="Kawai M."/>
            <person name="Futagami T."/>
            <person name="Toyoda A."/>
            <person name="Takaki Y."/>
            <person name="Nishi S."/>
            <person name="Hori S."/>
            <person name="Arai W."/>
            <person name="Tsubouchi T."/>
            <person name="Morono Y."/>
            <person name="Uchiyama I."/>
            <person name="Ito T."/>
            <person name="Fujiyama A."/>
            <person name="Inagaki F."/>
            <person name="Takami H."/>
        </authorList>
    </citation>
    <scope>NUCLEOTIDE SEQUENCE</scope>
    <source>
        <strain evidence="1">Expedition CK06-06</strain>
    </source>
</reference>
<gene>
    <name evidence="1" type="ORF">S03H2_21739</name>
</gene>
<evidence type="ECO:0008006" key="2">
    <source>
        <dbReference type="Google" id="ProtNLM"/>
    </source>
</evidence>
<evidence type="ECO:0000313" key="1">
    <source>
        <dbReference type="EMBL" id="GAH31934.1"/>
    </source>
</evidence>
<dbReference type="InterPro" id="IPR007487">
    <property type="entry name" value="ABC_transpt-TYRBP-like"/>
</dbReference>
<sequence length="54" mass="5838">MGIYSGKILKGAKPADLPVLQPTKFELVINLKTARALGLTVPLIMQMTADEVIE</sequence>
<organism evidence="1">
    <name type="scientific">marine sediment metagenome</name>
    <dbReference type="NCBI Taxonomy" id="412755"/>
    <lineage>
        <taxon>unclassified sequences</taxon>
        <taxon>metagenomes</taxon>
        <taxon>ecological metagenomes</taxon>
    </lineage>
</organism>
<protein>
    <recommendedName>
        <fullName evidence="2">ABC transporter substrate-binding protein</fullName>
    </recommendedName>
</protein>
<dbReference type="PANTHER" id="PTHR35271">
    <property type="entry name" value="ABC TRANSPORTER, SUBSTRATE-BINDING LIPOPROTEIN-RELATED"/>
    <property type="match status" value="1"/>
</dbReference>
<name>X1FRF2_9ZZZZ</name>
<accession>X1FRF2</accession>
<comment type="caution">
    <text evidence="1">The sequence shown here is derived from an EMBL/GenBank/DDBJ whole genome shotgun (WGS) entry which is preliminary data.</text>
</comment>
<dbReference type="EMBL" id="BARU01011609">
    <property type="protein sequence ID" value="GAH31934.1"/>
    <property type="molecule type" value="Genomic_DNA"/>
</dbReference>
<dbReference type="Pfam" id="PF04392">
    <property type="entry name" value="ABC_sub_bind"/>
    <property type="match status" value="1"/>
</dbReference>
<dbReference type="PANTHER" id="PTHR35271:SF1">
    <property type="entry name" value="ABC TRANSPORTER, SUBSTRATE-BINDING LIPOPROTEIN"/>
    <property type="match status" value="1"/>
</dbReference>
<dbReference type="AlphaFoldDB" id="X1FRF2"/>